<gene>
    <name evidence="3" type="ORF">IC234_10380</name>
</gene>
<evidence type="ECO:0000256" key="1">
    <source>
        <dbReference type="SAM" id="Phobius"/>
    </source>
</evidence>
<dbReference type="PANTHER" id="PTHR43798:SF33">
    <property type="entry name" value="HYDROLASE, PUTATIVE (AFU_ORTHOLOGUE AFUA_2G14860)-RELATED"/>
    <property type="match status" value="1"/>
</dbReference>
<keyword evidence="1" id="KW-1133">Transmembrane helix</keyword>
<dbReference type="SUPFAM" id="SSF53474">
    <property type="entry name" value="alpha/beta-Hydrolases"/>
    <property type="match status" value="1"/>
</dbReference>
<dbReference type="EMBL" id="JACXAC010000003">
    <property type="protein sequence ID" value="MBD2722532.1"/>
    <property type="molecule type" value="Genomic_DNA"/>
</dbReference>
<sequence length="308" mass="33197">MNFIRRGAGKPLLLLHGIGGSWRSWQTILEDLATRREVIAVDLPGFGNTPPLAGPVTIGTLADAVTDFLREQHLLGIDAVGSSMGARLVLELARRGGVLGAVVSLDPGGFWQGWEIPVFYHSVSISTKLVRALQPAMPFLTGNAATRSLLFAQFSARPWAIPAYAALDEMRSFAHSPSFDELLSNLAYGEVQQGAPRGTISSPLVIGWGRQDKVCLPGQARRALEKFPDARLYWFDRCGHFPQWDQPAETVRLILAATAGESFQEADIAQPARQEVKTPKASVAVAAGVAALVLGGIWLLARRPAATK</sequence>
<dbReference type="Proteomes" id="UP000606003">
    <property type="component" value="Unassembled WGS sequence"/>
</dbReference>
<dbReference type="InterPro" id="IPR000073">
    <property type="entry name" value="AB_hydrolase_1"/>
</dbReference>
<keyword evidence="3" id="KW-0378">Hydrolase</keyword>
<name>A0ABR8JT69_9BACT</name>
<dbReference type="RefSeq" id="WP_190924205.1">
    <property type="nucleotide sequence ID" value="NZ_JACXAC010000003.1"/>
</dbReference>
<feature type="domain" description="AB hydrolase-1" evidence="2">
    <location>
        <begin position="12"/>
        <end position="252"/>
    </location>
</feature>
<protein>
    <submittedName>
        <fullName evidence="3">Alpha/beta fold hydrolase</fullName>
    </submittedName>
</protein>
<dbReference type="GO" id="GO:0016787">
    <property type="term" value="F:hydrolase activity"/>
    <property type="evidence" value="ECO:0007669"/>
    <property type="project" value="UniProtKB-KW"/>
</dbReference>
<keyword evidence="1" id="KW-0812">Transmembrane</keyword>
<keyword evidence="4" id="KW-1185">Reference proteome</keyword>
<reference evidence="3 4" key="1">
    <citation type="submission" date="2020-09" db="EMBL/GenBank/DDBJ databases">
        <authorList>
            <person name="Kim M.K."/>
        </authorList>
    </citation>
    <scope>NUCLEOTIDE SEQUENCE [LARGE SCALE GENOMIC DNA]</scope>
    <source>
        <strain evidence="3 4">BT189</strain>
    </source>
</reference>
<evidence type="ECO:0000313" key="4">
    <source>
        <dbReference type="Proteomes" id="UP000606003"/>
    </source>
</evidence>
<dbReference type="InterPro" id="IPR029058">
    <property type="entry name" value="AB_hydrolase_fold"/>
</dbReference>
<accession>A0ABR8JT69</accession>
<dbReference type="Pfam" id="PF12697">
    <property type="entry name" value="Abhydrolase_6"/>
    <property type="match status" value="1"/>
</dbReference>
<evidence type="ECO:0000259" key="2">
    <source>
        <dbReference type="Pfam" id="PF12697"/>
    </source>
</evidence>
<dbReference type="PRINTS" id="PR00111">
    <property type="entry name" value="ABHYDROLASE"/>
</dbReference>
<dbReference type="InterPro" id="IPR050266">
    <property type="entry name" value="AB_hydrolase_sf"/>
</dbReference>
<organism evidence="3 4">
    <name type="scientific">Hymenobacter armeniacus</name>
    <dbReference type="NCBI Taxonomy" id="2771358"/>
    <lineage>
        <taxon>Bacteria</taxon>
        <taxon>Pseudomonadati</taxon>
        <taxon>Bacteroidota</taxon>
        <taxon>Cytophagia</taxon>
        <taxon>Cytophagales</taxon>
        <taxon>Hymenobacteraceae</taxon>
        <taxon>Hymenobacter</taxon>
    </lineage>
</organism>
<feature type="transmembrane region" description="Helical" evidence="1">
    <location>
        <begin position="281"/>
        <end position="301"/>
    </location>
</feature>
<comment type="caution">
    <text evidence="3">The sequence shown here is derived from an EMBL/GenBank/DDBJ whole genome shotgun (WGS) entry which is preliminary data.</text>
</comment>
<proteinExistence type="predicted"/>
<dbReference type="Gene3D" id="3.40.50.1820">
    <property type="entry name" value="alpha/beta hydrolase"/>
    <property type="match status" value="1"/>
</dbReference>
<keyword evidence="1" id="KW-0472">Membrane</keyword>
<dbReference type="PANTHER" id="PTHR43798">
    <property type="entry name" value="MONOACYLGLYCEROL LIPASE"/>
    <property type="match status" value="1"/>
</dbReference>
<evidence type="ECO:0000313" key="3">
    <source>
        <dbReference type="EMBL" id="MBD2722532.1"/>
    </source>
</evidence>